<feature type="coiled-coil region" evidence="2">
    <location>
        <begin position="1329"/>
        <end position="1360"/>
    </location>
</feature>
<dbReference type="InterPro" id="IPR054722">
    <property type="entry name" value="PolX-like_BBD"/>
</dbReference>
<dbReference type="Gene3D" id="3.30.420.10">
    <property type="entry name" value="Ribonuclease H-like superfamily/Ribonuclease H"/>
    <property type="match status" value="1"/>
</dbReference>
<gene>
    <name evidence="5" type="ORF">Tci_119713</name>
</gene>
<dbReference type="Pfam" id="PF22936">
    <property type="entry name" value="Pol_BBD"/>
    <property type="match status" value="1"/>
</dbReference>
<keyword evidence="2" id="KW-0175">Coiled coil</keyword>
<proteinExistence type="predicted"/>
<protein>
    <submittedName>
        <fullName evidence="5">Ribonuclease H-like domain-containing protein</fullName>
    </submittedName>
</protein>
<feature type="region of interest" description="Disordered" evidence="3">
    <location>
        <begin position="722"/>
        <end position="743"/>
    </location>
</feature>
<feature type="compositionally biased region" description="Basic and acidic residues" evidence="3">
    <location>
        <begin position="1301"/>
        <end position="1323"/>
    </location>
</feature>
<evidence type="ECO:0000256" key="1">
    <source>
        <dbReference type="ARBA" id="ARBA00022670"/>
    </source>
</evidence>
<dbReference type="CDD" id="cd09272">
    <property type="entry name" value="RNase_HI_RT_Ty1"/>
    <property type="match status" value="1"/>
</dbReference>
<organism evidence="5">
    <name type="scientific">Tanacetum cinerariifolium</name>
    <name type="common">Dalmatian daisy</name>
    <name type="synonym">Chrysanthemum cinerariifolium</name>
    <dbReference type="NCBI Taxonomy" id="118510"/>
    <lineage>
        <taxon>Eukaryota</taxon>
        <taxon>Viridiplantae</taxon>
        <taxon>Streptophyta</taxon>
        <taxon>Embryophyta</taxon>
        <taxon>Tracheophyta</taxon>
        <taxon>Spermatophyta</taxon>
        <taxon>Magnoliopsida</taxon>
        <taxon>eudicotyledons</taxon>
        <taxon>Gunneridae</taxon>
        <taxon>Pentapetalae</taxon>
        <taxon>asterids</taxon>
        <taxon>campanulids</taxon>
        <taxon>Asterales</taxon>
        <taxon>Asteraceae</taxon>
        <taxon>Asteroideae</taxon>
        <taxon>Anthemideae</taxon>
        <taxon>Anthemidinae</taxon>
        <taxon>Tanacetum</taxon>
    </lineage>
</organism>
<keyword evidence="1" id="KW-0378">Hydrolase</keyword>
<name>A0A699GP04_TANCI</name>
<dbReference type="EMBL" id="BKCJ010024661">
    <property type="protein sequence ID" value="GEV47736.1"/>
    <property type="molecule type" value="Genomic_DNA"/>
</dbReference>
<sequence>MPVRSFLGLDLLPGPRVFEYDVKGSTGSSSSSQNVAFVSSENTSSTNEVNTAYGGSTSSGHNSQKEVSSSYTDDLMYSFFANQSSGPQLNHEDLDQMSAKYKSGLGYGSQIHDGVLSYENEVFASVFDSRSSDVEDSPVNDRFAKVEGMHAVPPPMIGNYMPPKYAFGIDESKFTYGPKQSTTSESNAKTSDLDSCDSNSSIETLESIPKPVANKPKVVSEPKVWYDAPIIEECELNSDDEHATIPSKEQEKPSFAFVNTVEHIKTPRQTVKEQHTCNQNPKPNNIDWDGLMSKRMGLLKRLALYVVVLAISSEIVISMRQRMAKQIELNKQKVNAARQNFTSQASLTSATRKVNTARPKVNENRPRQNVYKSHSPIRRPFNKTTSPKANFAQHKFNTAWDKSDNPHQTFKGKGIFDSGCSKHMTGKKAYLVDYKDFNGGPVAFGGSKGQITGKGKIKTGKSDFEDVYFVKELQHFNLFSVSQMCGKKNKATVDESTKSYRRTKDETSGILKDFIRQIKNQLNQKVKIIRCDNGTKFKNRDIIEFYGSKGIKRECSNARIPQQNGVTEKMNRTLIEAARTMLADSFLPNTFWAKAVSTDCYVLNRVLVTKPQNKTPYELLNGKIPIISYIRPFGCHVTILNTIDHLGKFTEKSDEGFLVGYSQSSKAFKVYNLETKRVKEIMHINFLENKPNVAGKRPTWLFDLDYLTASMDYQPITVENQANKTAGPKAANNSAGTQDNLDAGKSKMEANHAQEYYVLPLCIEDLLFHEGAARASSTNLVNTATTPLNAASTPTNQDNSQILALEDIYDHSKDIQKVWILVDLPFEKKAIGTKWVYKNKKDERGVVVRNMERLQVKQKEDGIFISQDKYVAEILKKFDFLSVKTASTPIETKKPLVKDEEAADVDVHLYRSMIGSLMYLTSSRPDIMRLISWQCKKQTIIATSTTEAEYVAAASCCKQVLWIQNQMLDYGFNFMNTKIYINNESTICIVKNPLFHSKTKHIEIRNHFIRDAYEKKLIQVLKIHTDDNGRTRLICLRVVVQFVELFNSWAVIAMQQLSTARRLTPLTESSLEHDTSQDPRVNLEGTGGSGKDQVKLSYDSPLLGGHTFDKAEGSLNLEELSALCTNFSNRVLALETVKDAQAKEILTLKARIKKLEKRCKPSISHHRAWLNSVSLLSKKKKLSKRESVSKHRRKNAKSGPTKDDSAKLDAELDEDIEYIDTKEAVNEGRPDVSTARQELSTAGPTTHPTTTTIFDDEEMTLADTLIKLKDDKAKGVAFKDSEDTDRPARPILTLKPLPTIDPKDTGKGVLEEPESAKKMTKSDFDAAQIARDEEIARQLEVELQAEVERERQREEQASMNYIANLYDEVQARIDDDHELAVRLTHKEQENYTVVERAKFAHSQLNKKSFKDIQGLYMKEHDLIVDFVPSGSKEDERRIRDMNKKAKEESSDKEDGIEIHMLAERRYPLTTRTLERMLSLRLIAESASDVVYDLLRFIQKQIDESGGYDRGEKDL</sequence>
<dbReference type="PROSITE" id="PS50994">
    <property type="entry name" value="INTEGRASE"/>
    <property type="match status" value="1"/>
</dbReference>
<feature type="compositionally biased region" description="Low complexity" evidence="3">
    <location>
        <begin position="24"/>
        <end position="51"/>
    </location>
</feature>
<dbReference type="SUPFAM" id="SSF53098">
    <property type="entry name" value="Ribonuclease H-like"/>
    <property type="match status" value="1"/>
</dbReference>
<dbReference type="GO" id="GO:0008233">
    <property type="term" value="F:peptidase activity"/>
    <property type="evidence" value="ECO:0007669"/>
    <property type="project" value="UniProtKB-KW"/>
</dbReference>
<evidence type="ECO:0000256" key="2">
    <source>
        <dbReference type="SAM" id="Coils"/>
    </source>
</evidence>
<dbReference type="InterPro" id="IPR036397">
    <property type="entry name" value="RNaseH_sf"/>
</dbReference>
<feature type="compositionally biased region" description="Polar residues" evidence="3">
    <location>
        <begin position="1234"/>
        <end position="1243"/>
    </location>
</feature>
<dbReference type="PANTHER" id="PTHR42648:SF32">
    <property type="entry name" value="RIBONUCLEASE H-LIKE DOMAIN, GAG-PRE-INTEGRASE DOMAIN PROTEIN-RELATED"/>
    <property type="match status" value="1"/>
</dbReference>
<dbReference type="GO" id="GO:0006508">
    <property type="term" value="P:proteolysis"/>
    <property type="evidence" value="ECO:0007669"/>
    <property type="project" value="UniProtKB-KW"/>
</dbReference>
<feature type="region of interest" description="Disordered" evidence="3">
    <location>
        <begin position="24"/>
        <end position="67"/>
    </location>
</feature>
<accession>A0A699GP04</accession>
<comment type="caution">
    <text evidence="5">The sequence shown here is derived from an EMBL/GenBank/DDBJ whole genome shotgun (WGS) entry which is preliminary data.</text>
</comment>
<dbReference type="PANTHER" id="PTHR42648">
    <property type="entry name" value="TRANSPOSASE, PUTATIVE-RELATED"/>
    <property type="match status" value="1"/>
</dbReference>
<feature type="domain" description="Integrase catalytic" evidence="4">
    <location>
        <begin position="510"/>
        <end position="624"/>
    </location>
</feature>
<feature type="compositionally biased region" description="Basic and acidic residues" evidence="3">
    <location>
        <begin position="1200"/>
        <end position="1209"/>
    </location>
</feature>
<feature type="compositionally biased region" description="Basic and acidic residues" evidence="3">
    <location>
        <begin position="1279"/>
        <end position="1288"/>
    </location>
</feature>
<feature type="region of interest" description="Disordered" evidence="3">
    <location>
        <begin position="1227"/>
        <end position="1251"/>
    </location>
</feature>
<feature type="region of interest" description="Disordered" evidence="3">
    <location>
        <begin position="1181"/>
        <end position="1209"/>
    </location>
</feature>
<feature type="compositionally biased region" description="Polar residues" evidence="3">
    <location>
        <begin position="731"/>
        <end position="740"/>
    </location>
</feature>
<dbReference type="InterPro" id="IPR001584">
    <property type="entry name" value="Integrase_cat-core"/>
</dbReference>
<dbReference type="InterPro" id="IPR039537">
    <property type="entry name" value="Retrotran_Ty1/copia-like"/>
</dbReference>
<feature type="compositionally biased region" description="Polar residues" evidence="3">
    <location>
        <begin position="178"/>
        <end position="190"/>
    </location>
</feature>
<feature type="region of interest" description="Disordered" evidence="3">
    <location>
        <begin position="1279"/>
        <end position="1323"/>
    </location>
</feature>
<dbReference type="Pfam" id="PF25597">
    <property type="entry name" value="SH3_retrovirus"/>
    <property type="match status" value="1"/>
</dbReference>
<dbReference type="GO" id="GO:0015074">
    <property type="term" value="P:DNA integration"/>
    <property type="evidence" value="ECO:0007669"/>
    <property type="project" value="InterPro"/>
</dbReference>
<feature type="region of interest" description="Disordered" evidence="3">
    <location>
        <begin position="1068"/>
        <end position="1092"/>
    </location>
</feature>
<feature type="compositionally biased region" description="Polar residues" evidence="3">
    <location>
        <begin position="53"/>
        <end position="67"/>
    </location>
</feature>
<keyword evidence="1" id="KW-0645">Protease</keyword>
<reference evidence="5" key="1">
    <citation type="journal article" date="2019" name="Sci. Rep.">
        <title>Draft genome of Tanacetum cinerariifolium, the natural source of mosquito coil.</title>
        <authorList>
            <person name="Yamashiro T."/>
            <person name="Shiraishi A."/>
            <person name="Satake H."/>
            <person name="Nakayama K."/>
        </authorList>
    </citation>
    <scope>NUCLEOTIDE SEQUENCE</scope>
</reference>
<evidence type="ECO:0000256" key="3">
    <source>
        <dbReference type="SAM" id="MobiDB-lite"/>
    </source>
</evidence>
<evidence type="ECO:0000313" key="5">
    <source>
        <dbReference type="EMBL" id="GEV47736.1"/>
    </source>
</evidence>
<dbReference type="InterPro" id="IPR012337">
    <property type="entry name" value="RNaseH-like_sf"/>
</dbReference>
<dbReference type="GO" id="GO:0003676">
    <property type="term" value="F:nucleic acid binding"/>
    <property type="evidence" value="ECO:0007669"/>
    <property type="project" value="InterPro"/>
</dbReference>
<dbReference type="InterPro" id="IPR057670">
    <property type="entry name" value="SH3_retrovirus"/>
</dbReference>
<feature type="region of interest" description="Disordered" evidence="3">
    <location>
        <begin position="178"/>
        <end position="200"/>
    </location>
</feature>
<evidence type="ECO:0000259" key="4">
    <source>
        <dbReference type="PROSITE" id="PS50994"/>
    </source>
</evidence>